<dbReference type="Proteomes" id="UP000030103">
    <property type="component" value="Unassembled WGS sequence"/>
</dbReference>
<evidence type="ECO:0000313" key="1">
    <source>
        <dbReference type="EMBL" id="KGN73934.1"/>
    </source>
</evidence>
<sequence length="90" mass="10311">MRHERFERIRDCFYSPSALPLFRSENRFICAGEANSKLCFLLHETSSAAKNACPERGQAYPPKSVACKEDFPGITDAFTTVYPLKRPMYE</sequence>
<evidence type="ECO:0000313" key="2">
    <source>
        <dbReference type="Proteomes" id="UP000030103"/>
    </source>
</evidence>
<dbReference type="STRING" id="28115.HQ47_06770"/>
<dbReference type="EMBL" id="JRFA01000017">
    <property type="protein sequence ID" value="KGN73934.1"/>
    <property type="molecule type" value="Genomic_DNA"/>
</dbReference>
<name>A0A0A2EBX2_9PORP</name>
<dbReference type="AlphaFoldDB" id="A0A0A2EBX2"/>
<protein>
    <submittedName>
        <fullName evidence="1">Uncharacterized protein</fullName>
    </submittedName>
</protein>
<reference evidence="1 2" key="1">
    <citation type="submission" date="2014-09" db="EMBL/GenBank/DDBJ databases">
        <title>Draft Genome Sequence of Porphyromonas macacae COT-192_OH2859.</title>
        <authorList>
            <person name="Wallis C."/>
            <person name="Deusch O."/>
            <person name="O'Flynn C."/>
            <person name="Davis I."/>
            <person name="Horsfall A."/>
            <person name="Kirkwood N."/>
            <person name="Harris S."/>
            <person name="Eisen J.A."/>
            <person name="Coil D.A."/>
            <person name="Darling A.E."/>
            <person name="Jospin G."/>
            <person name="Alexiev A."/>
        </authorList>
    </citation>
    <scope>NUCLEOTIDE SEQUENCE [LARGE SCALE GENOMIC DNA]</scope>
    <source>
        <strain evidence="2">COT-192 OH2859</strain>
    </source>
</reference>
<keyword evidence="2" id="KW-1185">Reference proteome</keyword>
<proteinExistence type="predicted"/>
<accession>A0A0A2EBX2</accession>
<comment type="caution">
    <text evidence="1">The sequence shown here is derived from an EMBL/GenBank/DDBJ whole genome shotgun (WGS) entry which is preliminary data.</text>
</comment>
<gene>
    <name evidence="1" type="ORF">HQ47_06770</name>
</gene>
<organism evidence="1 2">
    <name type="scientific">Porphyromonas macacae</name>
    <dbReference type="NCBI Taxonomy" id="28115"/>
    <lineage>
        <taxon>Bacteria</taxon>
        <taxon>Pseudomonadati</taxon>
        <taxon>Bacteroidota</taxon>
        <taxon>Bacteroidia</taxon>
        <taxon>Bacteroidales</taxon>
        <taxon>Porphyromonadaceae</taxon>
        <taxon>Porphyromonas</taxon>
    </lineage>
</organism>